<proteinExistence type="predicted"/>
<name>A0A0R1EAV5_DROYA</name>
<protein>
    <submittedName>
        <fullName evidence="2">Uncharacterized protein</fullName>
    </submittedName>
</protein>
<feature type="chain" id="PRO_5006403388" evidence="1">
    <location>
        <begin position="22"/>
        <end position="52"/>
    </location>
</feature>
<evidence type="ECO:0000313" key="2">
    <source>
        <dbReference type="EMBL" id="KRK04183.1"/>
    </source>
</evidence>
<accession>A0A0R1EAV5</accession>
<dbReference type="KEGG" id="dya:Dyak_GE28720"/>
<evidence type="ECO:0000313" key="3">
    <source>
        <dbReference type="Proteomes" id="UP000002282"/>
    </source>
</evidence>
<keyword evidence="1" id="KW-0732">Signal</keyword>
<dbReference type="AlphaFoldDB" id="A0A0R1EAV5"/>
<sequence>MKTQVFLLLVILASLLGMAVSQNRTEAERQKTQEEFEKWCRLGHGFGGKCRK</sequence>
<keyword evidence="3" id="KW-1185">Reference proteome</keyword>
<dbReference type="EMBL" id="CM000160">
    <property type="protein sequence ID" value="KRK04183.1"/>
    <property type="molecule type" value="Genomic_DNA"/>
</dbReference>
<feature type="signal peptide" evidence="1">
    <location>
        <begin position="1"/>
        <end position="21"/>
    </location>
</feature>
<reference evidence="2 3" key="1">
    <citation type="journal article" date="2007" name="Nature">
        <title>Evolution of genes and genomes on the Drosophila phylogeny.</title>
        <authorList>
            <consortium name="Drosophila 12 Genomes Consortium"/>
            <person name="Clark A.G."/>
            <person name="Eisen M.B."/>
            <person name="Smith D.R."/>
            <person name="Bergman C.M."/>
            <person name="Oliver B."/>
            <person name="Markow T.A."/>
            <person name="Kaufman T.C."/>
            <person name="Kellis M."/>
            <person name="Gelbart W."/>
            <person name="Iyer V.N."/>
            <person name="Pollard D.A."/>
            <person name="Sackton T.B."/>
            <person name="Larracuente A.M."/>
            <person name="Singh N.D."/>
            <person name="Abad J.P."/>
            <person name="Abt D.N."/>
            <person name="Adryan B."/>
            <person name="Aguade M."/>
            <person name="Akashi H."/>
            <person name="Anderson W.W."/>
            <person name="Aquadro C.F."/>
            <person name="Ardell D.H."/>
            <person name="Arguello R."/>
            <person name="Artieri C.G."/>
            <person name="Barbash D.A."/>
            <person name="Barker D."/>
            <person name="Barsanti P."/>
            <person name="Batterham P."/>
            <person name="Batzoglou S."/>
            <person name="Begun D."/>
            <person name="Bhutkar A."/>
            <person name="Blanco E."/>
            <person name="Bosak S.A."/>
            <person name="Bradley R.K."/>
            <person name="Brand A.D."/>
            <person name="Brent M.R."/>
            <person name="Brooks A.N."/>
            <person name="Brown R.H."/>
            <person name="Butlin R.K."/>
            <person name="Caggese C."/>
            <person name="Calvi B.R."/>
            <person name="Bernardo de Carvalho A."/>
            <person name="Caspi A."/>
            <person name="Castrezana S."/>
            <person name="Celniker S.E."/>
            <person name="Chang J.L."/>
            <person name="Chapple C."/>
            <person name="Chatterji S."/>
            <person name="Chinwalla A."/>
            <person name="Civetta A."/>
            <person name="Clifton S.W."/>
            <person name="Comeron J.M."/>
            <person name="Costello J.C."/>
            <person name="Coyne J.A."/>
            <person name="Daub J."/>
            <person name="David R.G."/>
            <person name="Delcher A.L."/>
            <person name="Delehaunty K."/>
            <person name="Do C.B."/>
            <person name="Ebling H."/>
            <person name="Edwards K."/>
            <person name="Eickbush T."/>
            <person name="Evans J.D."/>
            <person name="Filipski A."/>
            <person name="Findeiss S."/>
            <person name="Freyhult E."/>
            <person name="Fulton L."/>
            <person name="Fulton R."/>
            <person name="Garcia A.C."/>
            <person name="Gardiner A."/>
            <person name="Garfield D.A."/>
            <person name="Garvin B.E."/>
            <person name="Gibson G."/>
            <person name="Gilbert D."/>
            <person name="Gnerre S."/>
            <person name="Godfrey J."/>
            <person name="Good R."/>
            <person name="Gotea V."/>
            <person name="Gravely B."/>
            <person name="Greenberg A.J."/>
            <person name="Griffiths-Jones S."/>
            <person name="Gross S."/>
            <person name="Guigo R."/>
            <person name="Gustafson E.A."/>
            <person name="Haerty W."/>
            <person name="Hahn M.W."/>
            <person name="Halligan D.L."/>
            <person name="Halpern A.L."/>
            <person name="Halter G.M."/>
            <person name="Han M.V."/>
            <person name="Heger A."/>
            <person name="Hillier L."/>
            <person name="Hinrichs A.S."/>
            <person name="Holmes I."/>
            <person name="Hoskins R.A."/>
            <person name="Hubisz M.J."/>
            <person name="Hultmark D."/>
            <person name="Huntley M.A."/>
            <person name="Jaffe D.B."/>
            <person name="Jagadeeshan S."/>
            <person name="Jeck W.R."/>
            <person name="Johnson J."/>
            <person name="Jones C.D."/>
            <person name="Jordan W.C."/>
            <person name="Karpen G.H."/>
            <person name="Kataoka E."/>
            <person name="Keightley P.D."/>
            <person name="Kheradpour P."/>
            <person name="Kirkness E.F."/>
            <person name="Koerich L.B."/>
            <person name="Kristiansen K."/>
            <person name="Kudrna D."/>
            <person name="Kulathinal R.J."/>
            <person name="Kumar S."/>
            <person name="Kwok R."/>
            <person name="Lander E."/>
            <person name="Langley C.H."/>
            <person name="Lapoint R."/>
            <person name="Lazzaro B.P."/>
            <person name="Lee S.J."/>
            <person name="Levesque L."/>
            <person name="Li R."/>
            <person name="Lin C.F."/>
            <person name="Lin M.F."/>
            <person name="Lindblad-Toh K."/>
            <person name="Llopart A."/>
            <person name="Long M."/>
            <person name="Low L."/>
            <person name="Lozovsky E."/>
            <person name="Lu J."/>
            <person name="Luo M."/>
            <person name="Machado C.A."/>
            <person name="Makalowski W."/>
            <person name="Marzo M."/>
            <person name="Matsuda M."/>
            <person name="Matzkin L."/>
            <person name="McAllister B."/>
            <person name="McBride C.S."/>
            <person name="McKernan B."/>
            <person name="McKernan K."/>
            <person name="Mendez-Lago M."/>
            <person name="Minx P."/>
            <person name="Mollenhauer M.U."/>
            <person name="Montooth K."/>
            <person name="Mount S.M."/>
            <person name="Mu X."/>
            <person name="Myers E."/>
            <person name="Negre B."/>
            <person name="Newfeld S."/>
            <person name="Nielsen R."/>
            <person name="Noor M.A."/>
            <person name="O'Grady P."/>
            <person name="Pachter L."/>
            <person name="Papaceit M."/>
            <person name="Parisi M.J."/>
            <person name="Parisi M."/>
            <person name="Parts L."/>
            <person name="Pedersen J.S."/>
            <person name="Pesole G."/>
            <person name="Phillippy A.M."/>
            <person name="Ponting C.P."/>
            <person name="Pop M."/>
            <person name="Porcelli D."/>
            <person name="Powell J.R."/>
            <person name="Prohaska S."/>
            <person name="Pruitt K."/>
            <person name="Puig M."/>
            <person name="Quesneville H."/>
            <person name="Ram K.R."/>
            <person name="Rand D."/>
            <person name="Rasmussen M.D."/>
            <person name="Reed L.K."/>
            <person name="Reenan R."/>
            <person name="Reily A."/>
            <person name="Remington K.A."/>
            <person name="Rieger T.T."/>
            <person name="Ritchie M.G."/>
            <person name="Robin C."/>
            <person name="Rogers Y.H."/>
            <person name="Rohde C."/>
            <person name="Rozas J."/>
            <person name="Rubenfield M.J."/>
            <person name="Ruiz A."/>
            <person name="Russo S."/>
            <person name="Salzberg S.L."/>
            <person name="Sanchez-Gracia A."/>
            <person name="Saranga D.J."/>
            <person name="Sato H."/>
            <person name="Schaeffer S.W."/>
            <person name="Schatz M.C."/>
            <person name="Schlenke T."/>
            <person name="Schwartz R."/>
            <person name="Segarra C."/>
            <person name="Singh R.S."/>
            <person name="Sirot L."/>
            <person name="Sirota M."/>
            <person name="Sisneros N.B."/>
            <person name="Smith C.D."/>
            <person name="Smith T.F."/>
            <person name="Spieth J."/>
            <person name="Stage D.E."/>
            <person name="Stark A."/>
            <person name="Stephan W."/>
            <person name="Strausberg R.L."/>
            <person name="Strempel S."/>
            <person name="Sturgill D."/>
            <person name="Sutton G."/>
            <person name="Sutton G.G."/>
            <person name="Tao W."/>
            <person name="Teichmann S."/>
            <person name="Tobari Y.N."/>
            <person name="Tomimura Y."/>
            <person name="Tsolas J.M."/>
            <person name="Valente V.L."/>
            <person name="Venter E."/>
            <person name="Venter J.C."/>
            <person name="Vicario S."/>
            <person name="Vieira F.G."/>
            <person name="Vilella A.J."/>
            <person name="Villasante A."/>
            <person name="Walenz B."/>
            <person name="Wang J."/>
            <person name="Wasserman M."/>
            <person name="Watts T."/>
            <person name="Wilson D."/>
            <person name="Wilson R.K."/>
            <person name="Wing R.A."/>
            <person name="Wolfner M.F."/>
            <person name="Wong A."/>
            <person name="Wong G.K."/>
            <person name="Wu C.I."/>
            <person name="Wu G."/>
            <person name="Yamamoto D."/>
            <person name="Yang H.P."/>
            <person name="Yang S.P."/>
            <person name="Yorke J.A."/>
            <person name="Yoshida K."/>
            <person name="Zdobnov E."/>
            <person name="Zhang P."/>
            <person name="Zhang Y."/>
            <person name="Zimin A.V."/>
            <person name="Baldwin J."/>
            <person name="Abdouelleil A."/>
            <person name="Abdulkadir J."/>
            <person name="Abebe A."/>
            <person name="Abera B."/>
            <person name="Abreu J."/>
            <person name="Acer S.C."/>
            <person name="Aftuck L."/>
            <person name="Alexander A."/>
            <person name="An P."/>
            <person name="Anderson E."/>
            <person name="Anderson S."/>
            <person name="Arachi H."/>
            <person name="Azer M."/>
            <person name="Bachantsang P."/>
            <person name="Barry A."/>
            <person name="Bayul T."/>
            <person name="Berlin A."/>
            <person name="Bessette D."/>
            <person name="Bloom T."/>
            <person name="Blye J."/>
            <person name="Boguslavskiy L."/>
            <person name="Bonnet C."/>
            <person name="Boukhgalter B."/>
            <person name="Bourzgui I."/>
            <person name="Brown A."/>
            <person name="Cahill P."/>
            <person name="Channer S."/>
            <person name="Cheshatsang Y."/>
            <person name="Chuda L."/>
            <person name="Citroen M."/>
            <person name="Collymore A."/>
            <person name="Cooke P."/>
            <person name="Costello M."/>
            <person name="D'Aco K."/>
            <person name="Daza R."/>
            <person name="De Haan G."/>
            <person name="DeGray S."/>
            <person name="DeMaso C."/>
            <person name="Dhargay N."/>
            <person name="Dooley K."/>
            <person name="Dooley E."/>
            <person name="Doricent M."/>
            <person name="Dorje P."/>
            <person name="Dorjee K."/>
            <person name="Dupes A."/>
            <person name="Elong R."/>
            <person name="Falk J."/>
            <person name="Farina A."/>
            <person name="Faro S."/>
            <person name="Ferguson D."/>
            <person name="Fisher S."/>
            <person name="Foley C.D."/>
            <person name="Franke A."/>
            <person name="Friedrich D."/>
            <person name="Gadbois L."/>
            <person name="Gearin G."/>
            <person name="Gearin C.R."/>
            <person name="Giannoukos G."/>
            <person name="Goode T."/>
            <person name="Graham J."/>
            <person name="Grandbois E."/>
            <person name="Grewal S."/>
            <person name="Gyaltsen K."/>
            <person name="Hafez N."/>
            <person name="Hagos B."/>
            <person name="Hall J."/>
            <person name="Henson C."/>
            <person name="Hollinger A."/>
            <person name="Honan T."/>
            <person name="Huard M.D."/>
            <person name="Hughes L."/>
            <person name="Hurhula B."/>
            <person name="Husby M.E."/>
            <person name="Kamat A."/>
            <person name="Kanga B."/>
            <person name="Kashin S."/>
            <person name="Khazanovich D."/>
            <person name="Kisner P."/>
            <person name="Lance K."/>
            <person name="Lara M."/>
            <person name="Lee W."/>
            <person name="Lennon N."/>
            <person name="Letendre F."/>
            <person name="LeVine R."/>
            <person name="Lipovsky A."/>
            <person name="Liu X."/>
            <person name="Liu J."/>
            <person name="Liu S."/>
            <person name="Lokyitsang T."/>
            <person name="Lokyitsang Y."/>
            <person name="Lubonja R."/>
            <person name="Lui A."/>
            <person name="MacDonald P."/>
            <person name="Magnisalis V."/>
            <person name="Maru K."/>
            <person name="Matthews C."/>
            <person name="McCusker W."/>
            <person name="McDonough S."/>
            <person name="Mehta T."/>
            <person name="Meldrim J."/>
            <person name="Meneus L."/>
            <person name="Mihai O."/>
            <person name="Mihalev A."/>
            <person name="Mihova T."/>
            <person name="Mittelman R."/>
            <person name="Mlenga V."/>
            <person name="Montmayeur A."/>
            <person name="Mulrain L."/>
            <person name="Navidi A."/>
            <person name="Naylor J."/>
            <person name="Negash T."/>
            <person name="Nguyen T."/>
            <person name="Nguyen N."/>
            <person name="Nicol R."/>
            <person name="Norbu C."/>
            <person name="Norbu N."/>
            <person name="Novod N."/>
            <person name="O'Neill B."/>
            <person name="Osman S."/>
            <person name="Markiewicz E."/>
            <person name="Oyono O.L."/>
            <person name="Patti C."/>
            <person name="Phunkhang P."/>
            <person name="Pierre F."/>
            <person name="Priest M."/>
            <person name="Raghuraman S."/>
            <person name="Rege F."/>
            <person name="Reyes R."/>
            <person name="Rise C."/>
            <person name="Rogov P."/>
            <person name="Ross K."/>
            <person name="Ryan E."/>
            <person name="Settipalli S."/>
            <person name="Shea T."/>
            <person name="Sherpa N."/>
            <person name="Shi L."/>
            <person name="Shih D."/>
            <person name="Sparrow T."/>
            <person name="Spaulding J."/>
            <person name="Stalker J."/>
            <person name="Stange-Thomann N."/>
            <person name="Stavropoulos S."/>
            <person name="Stone C."/>
            <person name="Strader C."/>
            <person name="Tesfaye S."/>
            <person name="Thomson T."/>
            <person name="Thoulutsang Y."/>
            <person name="Thoulutsang D."/>
            <person name="Topham K."/>
            <person name="Topping I."/>
            <person name="Tsamla T."/>
            <person name="Vassiliev H."/>
            <person name="Vo A."/>
            <person name="Wangchuk T."/>
            <person name="Wangdi T."/>
            <person name="Weiand M."/>
            <person name="Wilkinson J."/>
            <person name="Wilson A."/>
            <person name="Yadav S."/>
            <person name="Young G."/>
            <person name="Yu Q."/>
            <person name="Zembek L."/>
            <person name="Zhong D."/>
            <person name="Zimmer A."/>
            <person name="Zwirko Z."/>
            <person name="Jaffe D.B."/>
            <person name="Alvarez P."/>
            <person name="Brockman W."/>
            <person name="Butler J."/>
            <person name="Chin C."/>
            <person name="Gnerre S."/>
            <person name="Grabherr M."/>
            <person name="Kleber M."/>
            <person name="Mauceli E."/>
            <person name="MacCallum I."/>
        </authorList>
    </citation>
    <scope>NUCLEOTIDE SEQUENCE [LARGE SCALE GENOMIC DNA]</scope>
    <source>
        <strain evidence="3">Tai18E2 / Tucson 14021-0261.01</strain>
    </source>
</reference>
<evidence type="ECO:0000256" key="1">
    <source>
        <dbReference type="SAM" id="SignalP"/>
    </source>
</evidence>
<gene>
    <name evidence="2" type="primary">Dyak\GE28720</name>
    <name evidence="2" type="synonym">GE28720</name>
    <name evidence="2" type="ORF">Dyak_GE28720</name>
</gene>
<dbReference type="Proteomes" id="UP000002282">
    <property type="component" value="Chromosome 3R"/>
</dbReference>
<organism evidence="2 3">
    <name type="scientific">Drosophila yakuba</name>
    <name type="common">Fruit fly</name>
    <dbReference type="NCBI Taxonomy" id="7245"/>
    <lineage>
        <taxon>Eukaryota</taxon>
        <taxon>Metazoa</taxon>
        <taxon>Ecdysozoa</taxon>
        <taxon>Arthropoda</taxon>
        <taxon>Hexapoda</taxon>
        <taxon>Insecta</taxon>
        <taxon>Pterygota</taxon>
        <taxon>Neoptera</taxon>
        <taxon>Endopterygota</taxon>
        <taxon>Diptera</taxon>
        <taxon>Brachycera</taxon>
        <taxon>Muscomorpha</taxon>
        <taxon>Ephydroidea</taxon>
        <taxon>Drosophilidae</taxon>
        <taxon>Drosophila</taxon>
        <taxon>Sophophora</taxon>
    </lineage>
</organism>
<reference evidence="2 3" key="2">
    <citation type="journal article" date="2007" name="PLoS Biol.">
        <title>Principles of genome evolution in the Drosophila melanogaster species group.</title>
        <authorList>
            <person name="Ranz J.M."/>
            <person name="Maurin D."/>
            <person name="Chan Y.S."/>
            <person name="von Grotthuss M."/>
            <person name="Hillier L.W."/>
            <person name="Roote J."/>
            <person name="Ashburner M."/>
            <person name="Bergman C.M."/>
        </authorList>
    </citation>
    <scope>NUCLEOTIDE SEQUENCE [LARGE SCALE GENOMIC DNA]</scope>
    <source>
        <strain evidence="3">Tai18E2 / Tucson 14021-0261.01</strain>
    </source>
</reference>